<feature type="region of interest" description="Disordered" evidence="2">
    <location>
        <begin position="318"/>
        <end position="369"/>
    </location>
</feature>
<dbReference type="Pfam" id="PF08603">
    <property type="entry name" value="CAP_C"/>
    <property type="match status" value="1"/>
</dbReference>
<feature type="compositionally biased region" description="Pro residues" evidence="2">
    <location>
        <begin position="264"/>
        <end position="277"/>
    </location>
</feature>
<comment type="similarity">
    <text evidence="1">Belongs to the CAP family.</text>
</comment>
<evidence type="ECO:0000313" key="4">
    <source>
        <dbReference type="EMBL" id="GAX75045.1"/>
    </source>
</evidence>
<dbReference type="InterPro" id="IPR013912">
    <property type="entry name" value="Adenylate_cyclase-assoc_CAP_C"/>
</dbReference>
<feature type="compositionally biased region" description="Basic and acidic residues" evidence="2">
    <location>
        <begin position="319"/>
        <end position="334"/>
    </location>
</feature>
<dbReference type="PANTHER" id="PTHR10652">
    <property type="entry name" value="ADENYLYL CYCLASE-ASSOCIATED PROTEIN"/>
    <property type="match status" value="1"/>
</dbReference>
<evidence type="ECO:0000259" key="3">
    <source>
        <dbReference type="PROSITE" id="PS51329"/>
    </source>
</evidence>
<dbReference type="STRING" id="1157962.A0A250WW78"/>
<reference evidence="4 5" key="1">
    <citation type="submission" date="2017-08" db="EMBL/GenBank/DDBJ databases">
        <title>Acidophilic green algal genome provides insights into adaptation to an acidic environment.</title>
        <authorList>
            <person name="Hirooka S."/>
            <person name="Hirose Y."/>
            <person name="Kanesaki Y."/>
            <person name="Higuchi S."/>
            <person name="Fujiwara T."/>
            <person name="Onuma R."/>
            <person name="Era A."/>
            <person name="Ohbayashi R."/>
            <person name="Uzuka A."/>
            <person name="Nozaki H."/>
            <person name="Yoshikawa H."/>
            <person name="Miyagishima S.Y."/>
        </authorList>
    </citation>
    <scope>NUCLEOTIDE SEQUENCE [LARGE SCALE GENOMIC DNA]</scope>
    <source>
        <strain evidence="4 5">NIES-2499</strain>
    </source>
</reference>
<feature type="region of interest" description="Disordered" evidence="2">
    <location>
        <begin position="22"/>
        <end position="46"/>
    </location>
</feature>
<feature type="region of interest" description="Disordered" evidence="2">
    <location>
        <begin position="253"/>
        <end position="297"/>
    </location>
</feature>
<dbReference type="PROSITE" id="PS51329">
    <property type="entry name" value="C_CAP_COFACTOR_C"/>
    <property type="match status" value="1"/>
</dbReference>
<dbReference type="Pfam" id="PF21938">
    <property type="entry name" value="CAP_N"/>
    <property type="match status" value="1"/>
</dbReference>
<dbReference type="SUPFAM" id="SSF101278">
    <property type="entry name" value="N-terminal domain of adenylylcyclase associated protein, CAP"/>
    <property type="match status" value="1"/>
</dbReference>
<dbReference type="GO" id="GO:0007015">
    <property type="term" value="P:actin filament organization"/>
    <property type="evidence" value="ECO:0007669"/>
    <property type="project" value="TreeGrafter"/>
</dbReference>
<dbReference type="InterPro" id="IPR053950">
    <property type="entry name" value="CAP_N"/>
</dbReference>
<dbReference type="AlphaFoldDB" id="A0A250WW78"/>
<accession>A0A250WW78</accession>
<dbReference type="GO" id="GO:0019933">
    <property type="term" value="P:cAMP-mediated signaling"/>
    <property type="evidence" value="ECO:0007669"/>
    <property type="project" value="TreeGrafter"/>
</dbReference>
<dbReference type="SUPFAM" id="SSF69340">
    <property type="entry name" value="C-terminal domain of adenylylcyclase associated protein"/>
    <property type="match status" value="1"/>
</dbReference>
<comment type="caution">
    <text evidence="4">The sequence shown here is derived from an EMBL/GenBank/DDBJ whole genome shotgun (WGS) entry which is preliminary data.</text>
</comment>
<feature type="compositionally biased region" description="Gly residues" evidence="2">
    <location>
        <begin position="354"/>
        <end position="366"/>
    </location>
</feature>
<evidence type="ECO:0000256" key="2">
    <source>
        <dbReference type="SAM" id="MobiDB-lite"/>
    </source>
</evidence>
<dbReference type="Gene3D" id="1.25.40.330">
    <property type="entry name" value="Adenylate cyclase-associated CAP, N-terminal domain"/>
    <property type="match status" value="1"/>
</dbReference>
<gene>
    <name evidence="4" type="ORF">CEUSTIGMA_g2489.t1</name>
</gene>
<dbReference type="GO" id="GO:0005737">
    <property type="term" value="C:cytoplasm"/>
    <property type="evidence" value="ECO:0007669"/>
    <property type="project" value="TreeGrafter"/>
</dbReference>
<dbReference type="InterPro" id="IPR017901">
    <property type="entry name" value="C-CAP_CF_C-like"/>
</dbReference>
<sequence>MEQTVARLERVAERLEQLAAAQSQVSDASRPCSGQAQVSANPGLSANSSVHQTEIINRVASTCDVSRSWRDLVSQYLNPVLEISRGLGDEVDRASKLFGEAFKAVDGVLQASSNTQRPDSSGLQRLLQPVATHMGSLGSMAEGRRTPGFNHIKALSESVLALSFLAYTGPSCGLAPPPQHVLDSWQSAEFYATKVMTEFRSKDVAHVNWVKGLKELMIQLETFVRLNNPQGLTWSPAGGVTKESPLTPAINAATAPPASVRSGGPPPPPPGPPPPPLSLDKIQETSTKSSTAAGGGSGQLAALFKDISKGEGVTSGLKKVTEDMKTKNRPDRTSVVKMPEAAPPSTGITSGNVVRGGGGRGAGGVPTGPAKLELVDRKWTVEYQVGNRSAVIEVTDPKQSLYVYGCKDSLIQVRGKVNNIALDSCHKTGVIFTDVIASCEVINCKGVQLQTTGIVPTISVEKTDGCQVYISEKLTKDENFQVVTAKCSEMNVVVMTEGQHDVQELPIPEQFISSFQGGKLITVAASHSGA</sequence>
<dbReference type="InterPro" id="IPR006599">
    <property type="entry name" value="CARP_motif"/>
</dbReference>
<dbReference type="InterPro" id="IPR036222">
    <property type="entry name" value="CAP_N_sf"/>
</dbReference>
<dbReference type="Proteomes" id="UP000232323">
    <property type="component" value="Unassembled WGS sequence"/>
</dbReference>
<evidence type="ECO:0000313" key="5">
    <source>
        <dbReference type="Proteomes" id="UP000232323"/>
    </source>
</evidence>
<dbReference type="Gene3D" id="2.160.20.70">
    <property type="match status" value="1"/>
</dbReference>
<proteinExistence type="inferred from homology"/>
<dbReference type="EMBL" id="BEGY01000010">
    <property type="protein sequence ID" value="GAX75045.1"/>
    <property type="molecule type" value="Genomic_DNA"/>
</dbReference>
<dbReference type="SMART" id="SM00673">
    <property type="entry name" value="CARP"/>
    <property type="match status" value="2"/>
</dbReference>
<dbReference type="InterPro" id="IPR036223">
    <property type="entry name" value="CAP_C_sf"/>
</dbReference>
<feature type="domain" description="C-CAP/cofactor C-like" evidence="3">
    <location>
        <begin position="369"/>
        <end position="507"/>
    </location>
</feature>
<protein>
    <recommendedName>
        <fullName evidence="3">C-CAP/cofactor C-like domain-containing protein</fullName>
    </recommendedName>
</protein>
<keyword evidence="5" id="KW-1185">Reference proteome</keyword>
<dbReference type="GO" id="GO:0008179">
    <property type="term" value="F:adenylate cyclase binding"/>
    <property type="evidence" value="ECO:0007669"/>
    <property type="project" value="TreeGrafter"/>
</dbReference>
<evidence type="ECO:0000256" key="1">
    <source>
        <dbReference type="ARBA" id="ARBA00007659"/>
    </source>
</evidence>
<dbReference type="OrthoDB" id="1601at2759"/>
<dbReference type="InterPro" id="IPR001837">
    <property type="entry name" value="Adenylate_cyclase-assoc_CAP"/>
</dbReference>
<name>A0A250WW78_9CHLO</name>
<dbReference type="InterPro" id="IPR016098">
    <property type="entry name" value="CAP/MinC_C"/>
</dbReference>
<dbReference type="PANTHER" id="PTHR10652:SF0">
    <property type="entry name" value="ADENYLYL CYCLASE-ASSOCIATED PROTEIN"/>
    <property type="match status" value="1"/>
</dbReference>
<dbReference type="GO" id="GO:0003779">
    <property type="term" value="F:actin binding"/>
    <property type="evidence" value="ECO:0007669"/>
    <property type="project" value="InterPro"/>
</dbReference>
<organism evidence="4 5">
    <name type="scientific">Chlamydomonas eustigma</name>
    <dbReference type="NCBI Taxonomy" id="1157962"/>
    <lineage>
        <taxon>Eukaryota</taxon>
        <taxon>Viridiplantae</taxon>
        <taxon>Chlorophyta</taxon>
        <taxon>core chlorophytes</taxon>
        <taxon>Chlorophyceae</taxon>
        <taxon>CS clade</taxon>
        <taxon>Chlamydomonadales</taxon>
        <taxon>Chlamydomonadaceae</taxon>
        <taxon>Chlamydomonas</taxon>
    </lineage>
</organism>